<dbReference type="OrthoDB" id="674504at2759"/>
<feature type="region of interest" description="Disordered" evidence="9">
    <location>
        <begin position="147"/>
        <end position="169"/>
    </location>
</feature>
<dbReference type="InterPro" id="IPR001471">
    <property type="entry name" value="AP2/ERF_dom"/>
</dbReference>
<dbReference type="Gene3D" id="3.30.730.10">
    <property type="entry name" value="AP2/ERF domain"/>
    <property type="match status" value="1"/>
</dbReference>
<feature type="compositionally biased region" description="Polar residues" evidence="9">
    <location>
        <begin position="40"/>
        <end position="55"/>
    </location>
</feature>
<feature type="region of interest" description="Disordered" evidence="9">
    <location>
        <begin position="40"/>
        <end position="79"/>
    </location>
</feature>
<evidence type="ECO:0000313" key="12">
    <source>
        <dbReference type="Proteomes" id="UP000653305"/>
    </source>
</evidence>
<dbReference type="GO" id="GO:0003700">
    <property type="term" value="F:DNA-binding transcription factor activity"/>
    <property type="evidence" value="ECO:0007669"/>
    <property type="project" value="InterPro"/>
</dbReference>
<evidence type="ECO:0000256" key="1">
    <source>
        <dbReference type="ARBA" id="ARBA00004123"/>
    </source>
</evidence>
<comment type="caution">
    <text evidence="11">The sequence shown here is derived from an EMBL/GenBank/DDBJ whole genome shotgun (WGS) entry which is preliminary data.</text>
</comment>
<keyword evidence="6" id="KW-0010">Activator</keyword>
<sequence length="227" mass="25363">MASANESLALELIRQHLLDDFVFSPEMEFGYLQFQTNPQTINTFSNPTKQRNPNPLNIPIPAHQPPPAKEYSGEEQHFRGVRRRPWGKFAAEIRDPTRKGARVWLGTFDTAAEAARAYDAAAFRLRGRKAILNFPLEIRSSGTEAAEAGCRKRGREGGEGDERERKEVKREGIQEVAELTAPLPLTPSSWTAVWDGGDENGSMFEVPLLSPLSTHPSLGYYDPLMVL</sequence>
<dbReference type="EMBL" id="BMAC01000128">
    <property type="protein sequence ID" value="GFP86640.1"/>
    <property type="molecule type" value="Genomic_DNA"/>
</dbReference>
<organism evidence="11 12">
    <name type="scientific">Phtheirospermum japonicum</name>
    <dbReference type="NCBI Taxonomy" id="374723"/>
    <lineage>
        <taxon>Eukaryota</taxon>
        <taxon>Viridiplantae</taxon>
        <taxon>Streptophyta</taxon>
        <taxon>Embryophyta</taxon>
        <taxon>Tracheophyta</taxon>
        <taxon>Spermatophyta</taxon>
        <taxon>Magnoliopsida</taxon>
        <taxon>eudicotyledons</taxon>
        <taxon>Gunneridae</taxon>
        <taxon>Pentapetalae</taxon>
        <taxon>asterids</taxon>
        <taxon>lamiids</taxon>
        <taxon>Lamiales</taxon>
        <taxon>Orobanchaceae</taxon>
        <taxon>Orobanchaceae incertae sedis</taxon>
        <taxon>Phtheirospermum</taxon>
    </lineage>
</organism>
<evidence type="ECO:0000256" key="7">
    <source>
        <dbReference type="ARBA" id="ARBA00023163"/>
    </source>
</evidence>
<dbReference type="PANTHER" id="PTHR31190">
    <property type="entry name" value="DNA-BINDING DOMAIN"/>
    <property type="match status" value="1"/>
</dbReference>
<evidence type="ECO:0000259" key="10">
    <source>
        <dbReference type="PROSITE" id="PS51032"/>
    </source>
</evidence>
<dbReference type="GO" id="GO:0000976">
    <property type="term" value="F:transcription cis-regulatory region binding"/>
    <property type="evidence" value="ECO:0007669"/>
    <property type="project" value="UniProtKB-ARBA"/>
</dbReference>
<keyword evidence="4" id="KW-0805">Transcription regulation</keyword>
<dbReference type="PROSITE" id="PS51032">
    <property type="entry name" value="AP2_ERF"/>
    <property type="match status" value="1"/>
</dbReference>
<reference evidence="11" key="1">
    <citation type="submission" date="2020-07" db="EMBL/GenBank/DDBJ databases">
        <title>Ethylene signaling mediates host invasion by parasitic plants.</title>
        <authorList>
            <person name="Yoshida S."/>
        </authorList>
    </citation>
    <scope>NUCLEOTIDE SEQUENCE</scope>
    <source>
        <strain evidence="11">Okayama</strain>
    </source>
</reference>
<dbReference type="PANTHER" id="PTHR31190:SF499">
    <property type="entry name" value="ETHYLENE-RESPONSIVE TRANSCRIPTION FACTOR ERF105"/>
    <property type="match status" value="1"/>
</dbReference>
<dbReference type="GO" id="GO:0009873">
    <property type="term" value="P:ethylene-activated signaling pathway"/>
    <property type="evidence" value="ECO:0007669"/>
    <property type="project" value="UniProtKB-KW"/>
</dbReference>
<keyword evidence="7" id="KW-0804">Transcription</keyword>
<evidence type="ECO:0000313" key="11">
    <source>
        <dbReference type="EMBL" id="GFP86640.1"/>
    </source>
</evidence>
<comment type="subcellular location">
    <subcellularLocation>
        <location evidence="1">Nucleus</location>
    </subcellularLocation>
</comment>
<dbReference type="InterPro" id="IPR044808">
    <property type="entry name" value="ERF_plant"/>
</dbReference>
<proteinExistence type="predicted"/>
<evidence type="ECO:0000256" key="4">
    <source>
        <dbReference type="ARBA" id="ARBA00023015"/>
    </source>
</evidence>
<keyword evidence="3" id="KW-0611">Plant defense</keyword>
<keyword evidence="8" id="KW-0539">Nucleus</keyword>
<gene>
    <name evidence="11" type="ORF">PHJA_000807800</name>
</gene>
<keyword evidence="5" id="KW-0238">DNA-binding</keyword>
<evidence type="ECO:0000256" key="6">
    <source>
        <dbReference type="ARBA" id="ARBA00023159"/>
    </source>
</evidence>
<dbReference type="Proteomes" id="UP000653305">
    <property type="component" value="Unassembled WGS sequence"/>
</dbReference>
<dbReference type="AlphaFoldDB" id="A0A830BGC8"/>
<evidence type="ECO:0000256" key="9">
    <source>
        <dbReference type="SAM" id="MobiDB-lite"/>
    </source>
</evidence>
<accession>A0A830BGC8</accession>
<dbReference type="Pfam" id="PF00847">
    <property type="entry name" value="AP2"/>
    <property type="match status" value="1"/>
</dbReference>
<protein>
    <submittedName>
        <fullName evidence="11">Ethylene-responsive transcription factor erf105</fullName>
    </submittedName>
</protein>
<keyword evidence="2" id="KW-0936">Ethylene signaling pathway</keyword>
<evidence type="ECO:0000256" key="5">
    <source>
        <dbReference type="ARBA" id="ARBA00023125"/>
    </source>
</evidence>
<feature type="compositionally biased region" description="Basic and acidic residues" evidence="9">
    <location>
        <begin position="155"/>
        <end position="169"/>
    </location>
</feature>
<name>A0A830BGC8_9LAMI</name>
<dbReference type="SMART" id="SM00380">
    <property type="entry name" value="AP2"/>
    <property type="match status" value="1"/>
</dbReference>
<feature type="compositionally biased region" description="Pro residues" evidence="9">
    <location>
        <begin position="56"/>
        <end position="68"/>
    </location>
</feature>
<feature type="domain" description="AP2/ERF" evidence="10">
    <location>
        <begin position="77"/>
        <end position="135"/>
    </location>
</feature>
<dbReference type="CDD" id="cd00018">
    <property type="entry name" value="AP2"/>
    <property type="match status" value="1"/>
</dbReference>
<evidence type="ECO:0000256" key="2">
    <source>
        <dbReference type="ARBA" id="ARBA00022745"/>
    </source>
</evidence>
<dbReference type="InterPro" id="IPR036955">
    <property type="entry name" value="AP2/ERF_dom_sf"/>
</dbReference>
<evidence type="ECO:0000256" key="8">
    <source>
        <dbReference type="ARBA" id="ARBA00023242"/>
    </source>
</evidence>
<evidence type="ECO:0000256" key="3">
    <source>
        <dbReference type="ARBA" id="ARBA00022821"/>
    </source>
</evidence>
<dbReference type="PRINTS" id="PR00367">
    <property type="entry name" value="ETHRSPELEMNT"/>
</dbReference>
<dbReference type="SUPFAM" id="SSF54171">
    <property type="entry name" value="DNA-binding domain"/>
    <property type="match status" value="1"/>
</dbReference>
<dbReference type="InterPro" id="IPR016177">
    <property type="entry name" value="DNA-bd_dom_sf"/>
</dbReference>
<dbReference type="FunFam" id="3.30.730.10:FF:000001">
    <property type="entry name" value="Ethylene-responsive transcription factor 2"/>
    <property type="match status" value="1"/>
</dbReference>
<keyword evidence="12" id="KW-1185">Reference proteome</keyword>
<dbReference type="GO" id="GO:0005634">
    <property type="term" value="C:nucleus"/>
    <property type="evidence" value="ECO:0007669"/>
    <property type="project" value="UniProtKB-SubCell"/>
</dbReference>
<dbReference type="GO" id="GO:0006952">
    <property type="term" value="P:defense response"/>
    <property type="evidence" value="ECO:0007669"/>
    <property type="project" value="UniProtKB-KW"/>
</dbReference>